<evidence type="ECO:0000313" key="3">
    <source>
        <dbReference type="Proteomes" id="UP000295444"/>
    </source>
</evidence>
<keyword evidence="1" id="KW-0732">Signal</keyword>
<gene>
    <name evidence="2" type="ORF">EV186_108141</name>
</gene>
<keyword evidence="3" id="KW-1185">Reference proteome</keyword>
<feature type="chain" id="PRO_5020220367" description="DUF3558 domain-containing protein" evidence="1">
    <location>
        <begin position="29"/>
        <end position="207"/>
    </location>
</feature>
<reference evidence="2 3" key="1">
    <citation type="submission" date="2019-03" db="EMBL/GenBank/DDBJ databases">
        <title>Genomic Encyclopedia of Type Strains, Phase IV (KMG-IV): sequencing the most valuable type-strain genomes for metagenomic binning, comparative biology and taxonomic classification.</title>
        <authorList>
            <person name="Goeker M."/>
        </authorList>
    </citation>
    <scope>NUCLEOTIDE SEQUENCE [LARGE SCALE GENOMIC DNA]</scope>
    <source>
        <strain evidence="2 3">DSM 45361</strain>
    </source>
</reference>
<sequence length="207" mass="21270">MVDSRVRFVVVATVLAAAGVLVSACSFASPPLETPPIPTFTTSTTPPPVTRGKRPVPKACASVVSRQEVEIQVGKQLNGDSQEIVGVPEPSIGRTARLDCYYGIPAGKSRGSAAVMIGIATYKDPQSAQERLSSSVQAEQGHGAKATDVKVGPDAGVLLSGGDGGTFTLVVTHGPTSVVINAVHNLVPASKMQAVLIKIADRALAPH</sequence>
<dbReference type="Proteomes" id="UP000295444">
    <property type="component" value="Unassembled WGS sequence"/>
</dbReference>
<dbReference type="AlphaFoldDB" id="A0A4R6RXX9"/>
<name>A0A4R6RXX9_LABRH</name>
<feature type="signal peptide" evidence="1">
    <location>
        <begin position="1"/>
        <end position="28"/>
    </location>
</feature>
<dbReference type="PROSITE" id="PS51257">
    <property type="entry name" value="PROKAR_LIPOPROTEIN"/>
    <property type="match status" value="1"/>
</dbReference>
<protein>
    <recommendedName>
        <fullName evidence="4">DUF3558 domain-containing protein</fullName>
    </recommendedName>
</protein>
<evidence type="ECO:0000313" key="2">
    <source>
        <dbReference type="EMBL" id="TDP91930.1"/>
    </source>
</evidence>
<comment type="caution">
    <text evidence="2">The sequence shown here is derived from an EMBL/GenBank/DDBJ whole genome shotgun (WGS) entry which is preliminary data.</text>
</comment>
<proteinExistence type="predicted"/>
<dbReference type="EMBL" id="SNXZ01000008">
    <property type="protein sequence ID" value="TDP91930.1"/>
    <property type="molecule type" value="Genomic_DNA"/>
</dbReference>
<evidence type="ECO:0000256" key="1">
    <source>
        <dbReference type="SAM" id="SignalP"/>
    </source>
</evidence>
<accession>A0A4R6RXX9</accession>
<organism evidence="2 3">
    <name type="scientific">Labedaea rhizosphaerae</name>
    <dbReference type="NCBI Taxonomy" id="598644"/>
    <lineage>
        <taxon>Bacteria</taxon>
        <taxon>Bacillati</taxon>
        <taxon>Actinomycetota</taxon>
        <taxon>Actinomycetes</taxon>
        <taxon>Pseudonocardiales</taxon>
        <taxon>Pseudonocardiaceae</taxon>
        <taxon>Labedaea</taxon>
    </lineage>
</organism>
<evidence type="ECO:0008006" key="4">
    <source>
        <dbReference type="Google" id="ProtNLM"/>
    </source>
</evidence>